<dbReference type="AlphaFoldDB" id="A0A923E4P8"/>
<protein>
    <submittedName>
        <fullName evidence="2">MFS family permease</fullName>
    </submittedName>
</protein>
<keyword evidence="1" id="KW-0472">Membrane</keyword>
<keyword evidence="1" id="KW-0812">Transmembrane</keyword>
<feature type="transmembrane region" description="Helical" evidence="1">
    <location>
        <begin position="374"/>
        <end position="391"/>
    </location>
</feature>
<feature type="transmembrane region" description="Helical" evidence="1">
    <location>
        <begin position="397"/>
        <end position="419"/>
    </location>
</feature>
<evidence type="ECO:0000256" key="1">
    <source>
        <dbReference type="SAM" id="Phobius"/>
    </source>
</evidence>
<keyword evidence="1" id="KW-1133">Transmembrane helix</keyword>
<feature type="transmembrane region" description="Helical" evidence="1">
    <location>
        <begin position="340"/>
        <end position="362"/>
    </location>
</feature>
<dbReference type="EMBL" id="JACHMK010000001">
    <property type="protein sequence ID" value="MBB6333539.1"/>
    <property type="molecule type" value="Genomic_DNA"/>
</dbReference>
<feature type="transmembrane region" description="Helical" evidence="1">
    <location>
        <begin position="50"/>
        <end position="74"/>
    </location>
</feature>
<feature type="transmembrane region" description="Helical" evidence="1">
    <location>
        <begin position="460"/>
        <end position="479"/>
    </location>
</feature>
<feature type="transmembrane region" description="Helical" evidence="1">
    <location>
        <begin position="145"/>
        <end position="164"/>
    </location>
</feature>
<comment type="caution">
    <text evidence="2">The sequence shown here is derived from an EMBL/GenBank/DDBJ whole genome shotgun (WGS) entry which is preliminary data.</text>
</comment>
<feature type="transmembrane region" description="Helical" evidence="1">
    <location>
        <begin position="170"/>
        <end position="196"/>
    </location>
</feature>
<feature type="transmembrane region" description="Helical" evidence="1">
    <location>
        <begin position="21"/>
        <end position="44"/>
    </location>
</feature>
<evidence type="ECO:0000313" key="2">
    <source>
        <dbReference type="EMBL" id="MBB6333539.1"/>
    </source>
</evidence>
<gene>
    <name evidence="2" type="ORF">HD592_000104</name>
</gene>
<dbReference type="SUPFAM" id="SSF103473">
    <property type="entry name" value="MFS general substrate transporter"/>
    <property type="match status" value="1"/>
</dbReference>
<feature type="transmembrane region" description="Helical" evidence="1">
    <location>
        <begin position="431"/>
        <end position="454"/>
    </location>
</feature>
<dbReference type="PANTHER" id="PTHR23542:SF1">
    <property type="entry name" value="MAJOR FACILITATOR SUPERFAMILY (MFS) PROFILE DOMAIN-CONTAINING PROTEIN"/>
    <property type="match status" value="1"/>
</dbReference>
<keyword evidence="3" id="KW-1185">Reference proteome</keyword>
<sequence>MTRGEAGGLRIYAALLRHPHVARFLLGGVLVQFPYAMVNMALLIGARDGYGSYSSAGLAAAVMSIAGAFFGPNVGRAIDRWGQKRVVGVIGAFWVFSIAVLGLVLVLRPPYWALVAVVVMLGISVPGGSLIRARWREALREESSVMPSALSLTSVAEEFMWVLSTPIATALATLVSPIAALVFGIFTILAGLHLLLGDSTFEPVPLGERVRARLRGAQGPRAELGSLGNEGERTEAGSGDCGIEGAFASAAHAEESMILEGGADARAEAVARAEAEARAEAVGECAPGVAPTAQPSSSSAVERLWTPTFAVLLFVLIFYGAFQTTTGIAIVAFARELDMQAWAGTVTACFSGGSMVGALVYGMRAWPGSLWARFYIGLAALAVACSLLVFVGSMPAAAIVMLVSGLFQAPTVVNINQIFMRIVPAKRFTEGMALFGSMWVIGMSVSNIGAGAAIDRWGAFGGFATVVGFALGALVLAFVSMPAVKRVLEVGPGDGPA</sequence>
<dbReference type="Gene3D" id="1.20.1250.20">
    <property type="entry name" value="MFS general substrate transporter like domains"/>
    <property type="match status" value="1"/>
</dbReference>
<reference evidence="2" key="1">
    <citation type="submission" date="2020-08" db="EMBL/GenBank/DDBJ databases">
        <title>Sequencing the genomes of 1000 actinobacteria strains.</title>
        <authorList>
            <person name="Klenk H.-P."/>
        </authorList>
    </citation>
    <scope>NUCLEOTIDE SEQUENCE</scope>
    <source>
        <strain evidence="2">DSM 10695</strain>
    </source>
</reference>
<feature type="transmembrane region" description="Helical" evidence="1">
    <location>
        <begin position="309"/>
        <end position="334"/>
    </location>
</feature>
<dbReference type="InterPro" id="IPR011701">
    <property type="entry name" value="MFS"/>
</dbReference>
<dbReference type="Proteomes" id="UP000617426">
    <property type="component" value="Unassembled WGS sequence"/>
</dbReference>
<dbReference type="GO" id="GO:0022857">
    <property type="term" value="F:transmembrane transporter activity"/>
    <property type="evidence" value="ECO:0007669"/>
    <property type="project" value="InterPro"/>
</dbReference>
<dbReference type="PANTHER" id="PTHR23542">
    <property type="match status" value="1"/>
</dbReference>
<dbReference type="Pfam" id="PF07690">
    <property type="entry name" value="MFS_1"/>
    <property type="match status" value="1"/>
</dbReference>
<dbReference type="RefSeq" id="WP_184451250.1">
    <property type="nucleotide sequence ID" value="NZ_JACHMK010000001.1"/>
</dbReference>
<feature type="transmembrane region" description="Helical" evidence="1">
    <location>
        <begin position="111"/>
        <end position="133"/>
    </location>
</feature>
<organism evidence="2 3">
    <name type="scientific">Schaalia hyovaginalis</name>
    <dbReference type="NCBI Taxonomy" id="29316"/>
    <lineage>
        <taxon>Bacteria</taxon>
        <taxon>Bacillati</taxon>
        <taxon>Actinomycetota</taxon>
        <taxon>Actinomycetes</taxon>
        <taxon>Actinomycetales</taxon>
        <taxon>Actinomycetaceae</taxon>
        <taxon>Schaalia</taxon>
    </lineage>
</organism>
<feature type="transmembrane region" description="Helical" evidence="1">
    <location>
        <begin position="86"/>
        <end position="105"/>
    </location>
</feature>
<proteinExistence type="predicted"/>
<name>A0A923E4P8_9ACTO</name>
<evidence type="ECO:0000313" key="3">
    <source>
        <dbReference type="Proteomes" id="UP000617426"/>
    </source>
</evidence>
<accession>A0A923E4P8</accession>
<dbReference type="InterPro" id="IPR036259">
    <property type="entry name" value="MFS_trans_sf"/>
</dbReference>